<dbReference type="GO" id="GO:0006352">
    <property type="term" value="P:DNA-templated transcription initiation"/>
    <property type="evidence" value="ECO:0007669"/>
    <property type="project" value="InterPro"/>
</dbReference>
<dbReference type="InterPro" id="IPR014327">
    <property type="entry name" value="RNA_pol_sigma70_bacteroid"/>
</dbReference>
<proteinExistence type="inferred from homology"/>
<gene>
    <name evidence="7" type="ORF">A3860_07230</name>
</gene>
<dbReference type="InterPro" id="IPR036388">
    <property type="entry name" value="WH-like_DNA-bd_sf"/>
</dbReference>
<dbReference type="InterPro" id="IPR013325">
    <property type="entry name" value="RNA_pol_sigma_r2"/>
</dbReference>
<dbReference type="InterPro" id="IPR013249">
    <property type="entry name" value="RNA_pol_sigma70_r4_t2"/>
</dbReference>
<evidence type="ECO:0008006" key="9">
    <source>
        <dbReference type="Google" id="ProtNLM"/>
    </source>
</evidence>
<dbReference type="Pfam" id="PF04542">
    <property type="entry name" value="Sigma70_r2"/>
    <property type="match status" value="1"/>
</dbReference>
<dbReference type="GO" id="GO:0016987">
    <property type="term" value="F:sigma factor activity"/>
    <property type="evidence" value="ECO:0007669"/>
    <property type="project" value="UniProtKB-KW"/>
</dbReference>
<feature type="domain" description="RNA polymerase sigma-70 region 2" evidence="5">
    <location>
        <begin position="26"/>
        <end position="88"/>
    </location>
</feature>
<evidence type="ECO:0000259" key="6">
    <source>
        <dbReference type="Pfam" id="PF08281"/>
    </source>
</evidence>
<keyword evidence="4" id="KW-0804">Transcription</keyword>
<accession>A0A1V9FIE1</accession>
<keyword evidence="2" id="KW-0805">Transcription regulation</keyword>
<dbReference type="STRING" id="1703345.A3860_07230"/>
<dbReference type="NCBIfam" id="TIGR02985">
    <property type="entry name" value="Sig70_bacteroi1"/>
    <property type="match status" value="1"/>
</dbReference>
<dbReference type="AlphaFoldDB" id="A0A1V9FIE1"/>
<dbReference type="InterPro" id="IPR014284">
    <property type="entry name" value="RNA_pol_sigma-70_dom"/>
</dbReference>
<evidence type="ECO:0000256" key="3">
    <source>
        <dbReference type="ARBA" id="ARBA00023082"/>
    </source>
</evidence>
<protein>
    <recommendedName>
        <fullName evidence="9">RNA polymerase sigma-70 factor</fullName>
    </recommendedName>
</protein>
<evidence type="ECO:0000259" key="5">
    <source>
        <dbReference type="Pfam" id="PF04542"/>
    </source>
</evidence>
<dbReference type="Proteomes" id="UP000192796">
    <property type="component" value="Unassembled WGS sequence"/>
</dbReference>
<comment type="caution">
    <text evidence="7">The sequence shown here is derived from an EMBL/GenBank/DDBJ whole genome shotgun (WGS) entry which is preliminary data.</text>
</comment>
<evidence type="ECO:0000256" key="4">
    <source>
        <dbReference type="ARBA" id="ARBA00023163"/>
    </source>
</evidence>
<dbReference type="OrthoDB" id="764619at2"/>
<comment type="similarity">
    <text evidence="1">Belongs to the sigma-70 factor family. ECF subfamily.</text>
</comment>
<evidence type="ECO:0000313" key="7">
    <source>
        <dbReference type="EMBL" id="OQP58112.1"/>
    </source>
</evidence>
<sequence>MDLRGLTDEILLRLLKAGDDKAFKEIYSRYWKLLFEAAYHRLANRETAKELVQTIFLRIWEKRQTIHINHLHGYLQTAIKNSIINYFESTLVHKRYLQHVMNTTASACEGAESIINFHELSQAIEKAIGSLPEKTRQIFRLSRFDQLSIREIATNMNISEKAVEYHITQSLKTLRVYLKDYQDHTW</sequence>
<feature type="domain" description="RNA polymerase sigma factor 70 region 4 type 2" evidence="6">
    <location>
        <begin position="122"/>
        <end position="174"/>
    </location>
</feature>
<dbReference type="InterPro" id="IPR039425">
    <property type="entry name" value="RNA_pol_sigma-70-like"/>
</dbReference>
<dbReference type="InterPro" id="IPR007627">
    <property type="entry name" value="RNA_pol_sigma70_r2"/>
</dbReference>
<dbReference type="Gene3D" id="1.10.10.10">
    <property type="entry name" value="Winged helix-like DNA-binding domain superfamily/Winged helix DNA-binding domain"/>
    <property type="match status" value="1"/>
</dbReference>
<evidence type="ECO:0000256" key="1">
    <source>
        <dbReference type="ARBA" id="ARBA00010641"/>
    </source>
</evidence>
<dbReference type="GO" id="GO:0003677">
    <property type="term" value="F:DNA binding"/>
    <property type="evidence" value="ECO:0007669"/>
    <property type="project" value="InterPro"/>
</dbReference>
<dbReference type="NCBIfam" id="TIGR02937">
    <property type="entry name" value="sigma70-ECF"/>
    <property type="match status" value="1"/>
</dbReference>
<reference evidence="7 8" key="1">
    <citation type="submission" date="2016-03" db="EMBL/GenBank/DDBJ databases">
        <title>Niastella vici sp. nov., isolated from farmland soil.</title>
        <authorList>
            <person name="Chen L."/>
            <person name="Wang D."/>
            <person name="Yang S."/>
            <person name="Wang G."/>
        </authorList>
    </citation>
    <scope>NUCLEOTIDE SEQUENCE [LARGE SCALE GENOMIC DNA]</scope>
    <source>
        <strain evidence="7 8">DJ57</strain>
    </source>
</reference>
<organism evidence="7 8">
    <name type="scientific">Niastella vici</name>
    <dbReference type="NCBI Taxonomy" id="1703345"/>
    <lineage>
        <taxon>Bacteria</taxon>
        <taxon>Pseudomonadati</taxon>
        <taxon>Bacteroidota</taxon>
        <taxon>Chitinophagia</taxon>
        <taxon>Chitinophagales</taxon>
        <taxon>Chitinophagaceae</taxon>
        <taxon>Niastella</taxon>
    </lineage>
</organism>
<name>A0A1V9FIE1_9BACT</name>
<dbReference type="RefSeq" id="WP_081155256.1">
    <property type="nucleotide sequence ID" value="NZ_LVYD01000102.1"/>
</dbReference>
<evidence type="ECO:0000256" key="2">
    <source>
        <dbReference type="ARBA" id="ARBA00023015"/>
    </source>
</evidence>
<keyword evidence="8" id="KW-1185">Reference proteome</keyword>
<dbReference type="InterPro" id="IPR013324">
    <property type="entry name" value="RNA_pol_sigma_r3/r4-like"/>
</dbReference>
<dbReference type="PANTHER" id="PTHR43133:SF46">
    <property type="entry name" value="RNA POLYMERASE SIGMA-70 FACTOR ECF SUBFAMILY"/>
    <property type="match status" value="1"/>
</dbReference>
<dbReference type="SUPFAM" id="SSF88946">
    <property type="entry name" value="Sigma2 domain of RNA polymerase sigma factors"/>
    <property type="match status" value="1"/>
</dbReference>
<dbReference type="Pfam" id="PF08281">
    <property type="entry name" value="Sigma70_r4_2"/>
    <property type="match status" value="1"/>
</dbReference>
<evidence type="ECO:0000313" key="8">
    <source>
        <dbReference type="Proteomes" id="UP000192796"/>
    </source>
</evidence>
<keyword evidence="3" id="KW-0731">Sigma factor</keyword>
<dbReference type="PANTHER" id="PTHR43133">
    <property type="entry name" value="RNA POLYMERASE ECF-TYPE SIGMA FACTO"/>
    <property type="match status" value="1"/>
</dbReference>
<dbReference type="SUPFAM" id="SSF88659">
    <property type="entry name" value="Sigma3 and sigma4 domains of RNA polymerase sigma factors"/>
    <property type="match status" value="1"/>
</dbReference>
<dbReference type="EMBL" id="LVYD01000102">
    <property type="protein sequence ID" value="OQP58112.1"/>
    <property type="molecule type" value="Genomic_DNA"/>
</dbReference>
<dbReference type="Gene3D" id="1.10.1740.10">
    <property type="match status" value="1"/>
</dbReference>